<protein>
    <recommendedName>
        <fullName evidence="14">ArfGAP with dual PH domains 2</fullName>
    </recommendedName>
</protein>
<dbReference type="GO" id="GO:0005737">
    <property type="term" value="C:cytoplasm"/>
    <property type="evidence" value="ECO:0000318"/>
    <property type="project" value="GO_Central"/>
</dbReference>
<dbReference type="EMBL" id="KB096183">
    <property type="protein sequence ID" value="ESO07527.1"/>
    <property type="molecule type" value="Genomic_DNA"/>
</dbReference>
<evidence type="ECO:0000259" key="9">
    <source>
        <dbReference type="PROSITE" id="PS50003"/>
    </source>
</evidence>
<evidence type="ECO:0000256" key="2">
    <source>
        <dbReference type="ARBA" id="ARBA00022468"/>
    </source>
</evidence>
<dbReference type="GeneID" id="20215234"/>
<dbReference type="HOGENOM" id="CLU_061583_0_0_1"/>
<dbReference type="InterPro" id="IPR001164">
    <property type="entry name" value="ArfGAP_dom"/>
</dbReference>
<reference evidence="12" key="3">
    <citation type="submission" date="2015-06" db="UniProtKB">
        <authorList>
            <consortium name="EnsemblMetazoa"/>
        </authorList>
    </citation>
    <scope>IDENTIFICATION</scope>
</reference>
<dbReference type="EMBL" id="AMQM01003467">
    <property type="status" value="NOT_ANNOTATED_CDS"/>
    <property type="molecule type" value="Genomic_DNA"/>
</dbReference>
<feature type="domain" description="Arf-GAP" evidence="10">
    <location>
        <begin position="20"/>
        <end position="135"/>
    </location>
</feature>
<dbReference type="InterPro" id="IPR038508">
    <property type="entry name" value="ArfGAP_dom_sf"/>
</dbReference>
<dbReference type="FunFam" id="2.30.29.30:FF:000099">
    <property type="entry name" value="Arf-GAP with dual PH domain-containing protein 1"/>
    <property type="match status" value="1"/>
</dbReference>
<dbReference type="OMA" id="EQWICAK"/>
<dbReference type="PANTHER" id="PTHR46021:SF2">
    <property type="entry name" value="ARF-GAP WITH DUAL PH DOMAIN-CONTAINING PROTEIN 1"/>
    <property type="match status" value="1"/>
</dbReference>
<dbReference type="KEGG" id="hro:HELRODRAFT_75990"/>
<evidence type="ECO:0000256" key="1">
    <source>
        <dbReference type="ARBA" id="ARBA00004496"/>
    </source>
</evidence>
<keyword evidence="4" id="KW-0479">Metal-binding</keyword>
<keyword evidence="7" id="KW-0862">Zinc</keyword>
<dbReference type="InterPro" id="IPR037278">
    <property type="entry name" value="ARFGAP/RecO"/>
</dbReference>
<dbReference type="Gene3D" id="1.10.220.150">
    <property type="entry name" value="Arf GTPase activating protein"/>
    <property type="match status" value="1"/>
</dbReference>
<name>T1G2D6_HELRO</name>
<dbReference type="PANTHER" id="PTHR46021">
    <property type="entry name" value="ARF-GAP WITH DUAL PH DOMAIN-CONTAINING PROTEIN 1-LIKE PROTEIN"/>
    <property type="match status" value="1"/>
</dbReference>
<evidence type="ECO:0000256" key="5">
    <source>
        <dbReference type="ARBA" id="ARBA00022737"/>
    </source>
</evidence>
<dbReference type="Pfam" id="PF00169">
    <property type="entry name" value="PH"/>
    <property type="match status" value="2"/>
</dbReference>
<dbReference type="EMBL" id="AMQM01003468">
    <property type="status" value="NOT_ANNOTATED_CDS"/>
    <property type="molecule type" value="Genomic_DNA"/>
</dbReference>
<feature type="domain" description="PH" evidence="9">
    <location>
        <begin position="144"/>
        <end position="246"/>
    </location>
</feature>
<keyword evidence="5" id="KW-0677">Repeat</keyword>
<keyword evidence="3" id="KW-0963">Cytoplasm</keyword>
<evidence type="ECO:0008006" key="14">
    <source>
        <dbReference type="Google" id="ProtNLM"/>
    </source>
</evidence>
<evidence type="ECO:0000256" key="4">
    <source>
        <dbReference type="ARBA" id="ARBA00022723"/>
    </source>
</evidence>
<dbReference type="AlphaFoldDB" id="T1G2D6"/>
<evidence type="ECO:0000259" key="10">
    <source>
        <dbReference type="PROSITE" id="PS50115"/>
    </source>
</evidence>
<evidence type="ECO:0000313" key="13">
    <source>
        <dbReference type="Proteomes" id="UP000015101"/>
    </source>
</evidence>
<dbReference type="SMART" id="SM00233">
    <property type="entry name" value="PH"/>
    <property type="match status" value="2"/>
</dbReference>
<evidence type="ECO:0000256" key="6">
    <source>
        <dbReference type="ARBA" id="ARBA00022771"/>
    </source>
</evidence>
<dbReference type="EMBL" id="AMQM01003469">
    <property type="status" value="NOT_ANNOTATED_CDS"/>
    <property type="molecule type" value="Genomic_DNA"/>
</dbReference>
<evidence type="ECO:0000313" key="12">
    <source>
        <dbReference type="EnsemblMetazoa" id="HelroP75990"/>
    </source>
</evidence>
<gene>
    <name evidence="12" type="primary">20215234</name>
    <name evidence="11" type="ORF">HELRODRAFT_75990</name>
</gene>
<evidence type="ECO:0000313" key="11">
    <source>
        <dbReference type="EMBL" id="ESO07527.1"/>
    </source>
</evidence>
<dbReference type="Proteomes" id="UP000015101">
    <property type="component" value="Unassembled WGS sequence"/>
</dbReference>
<dbReference type="InterPro" id="IPR011993">
    <property type="entry name" value="PH-like_dom_sf"/>
</dbReference>
<dbReference type="Pfam" id="PF01412">
    <property type="entry name" value="ArfGap"/>
    <property type="match status" value="1"/>
</dbReference>
<dbReference type="GO" id="GO:0005096">
    <property type="term" value="F:GTPase activator activity"/>
    <property type="evidence" value="ECO:0000318"/>
    <property type="project" value="GO_Central"/>
</dbReference>
<dbReference type="EnsemblMetazoa" id="HelroT75990">
    <property type="protein sequence ID" value="HelroP75990"/>
    <property type="gene ID" value="HelroG75990"/>
</dbReference>
<dbReference type="SUPFAM" id="SSF50729">
    <property type="entry name" value="PH domain-like"/>
    <property type="match status" value="2"/>
</dbReference>
<evidence type="ECO:0000256" key="3">
    <source>
        <dbReference type="ARBA" id="ARBA00022490"/>
    </source>
</evidence>
<accession>T1G2D6</accession>
<dbReference type="PROSITE" id="PS50003">
    <property type="entry name" value="PH_DOMAIN"/>
    <property type="match status" value="2"/>
</dbReference>
<evidence type="ECO:0000256" key="8">
    <source>
        <dbReference type="PROSITE-ProRule" id="PRU00288"/>
    </source>
</evidence>
<dbReference type="FunFam" id="2.30.29.30:FF:000080">
    <property type="entry name" value="Arf-GAP with dual PH domain-containing protein 1"/>
    <property type="match status" value="1"/>
</dbReference>
<dbReference type="FunFam" id="1.10.220.150:FF:000027">
    <property type="entry name" value="Gts1p"/>
    <property type="match status" value="1"/>
</dbReference>
<dbReference type="InterPro" id="IPR052589">
    <property type="entry name" value="Arf-GAP_dual-PH_domain"/>
</dbReference>
<keyword evidence="6 8" id="KW-0863">Zinc-finger</keyword>
<feature type="domain" description="PH" evidence="9">
    <location>
        <begin position="268"/>
        <end position="385"/>
    </location>
</feature>
<dbReference type="CTD" id="20215234"/>
<keyword evidence="13" id="KW-1185">Reference proteome</keyword>
<dbReference type="Gene3D" id="2.30.29.30">
    <property type="entry name" value="Pleckstrin-homology domain (PH domain)/Phosphotyrosine-binding domain (PTB)"/>
    <property type="match status" value="2"/>
</dbReference>
<dbReference type="OrthoDB" id="10266696at2759"/>
<dbReference type="GO" id="GO:0005547">
    <property type="term" value="F:phosphatidylinositol-3,4,5-trisphosphate binding"/>
    <property type="evidence" value="ECO:0000318"/>
    <property type="project" value="GO_Central"/>
</dbReference>
<sequence length="394" mass="45777">MYSNEEKTEVQSRPTNPTLISRIQDLKKLPENNNCSDCKSKYVTHVSCSIGIFLCAQCAKFHEQLKPGLNRVMPITSNDFTELDIKLIQDIGNKISNSTYERKMPPCYRRPTYNDPIVMMEQWICAKYERKEFMEGMPLPDYLARTKEGYLWKRGKDNKQFKIRKFILCKQTKTLKYFTKEGANIPPKAELSLDTIDAFIVPEKIGHSNGMQIVYESKGFTRSLYVYSETSEELISWYASIYAAKLQWQQIAFPCTRVEELCLDLWPQIVKEGWLMKCGPRRNDNFYKRWVCLVNRKLLYYLDSLDAFPKGEVFIGSKHSGCYEVTIEESTEGDSCKVLPRNDSAFSLDGGFMFFVRTPQRLFTFQAESAESRKEWVDALLAVIEKPLTPFEQS</sequence>
<dbReference type="InParanoid" id="T1G2D6"/>
<dbReference type="PROSITE" id="PS50115">
    <property type="entry name" value="ARFGAP"/>
    <property type="match status" value="1"/>
</dbReference>
<reference evidence="13" key="1">
    <citation type="submission" date="2012-12" db="EMBL/GenBank/DDBJ databases">
        <authorList>
            <person name="Hellsten U."/>
            <person name="Grimwood J."/>
            <person name="Chapman J.A."/>
            <person name="Shapiro H."/>
            <person name="Aerts A."/>
            <person name="Otillar R.P."/>
            <person name="Terry A.Y."/>
            <person name="Boore J.L."/>
            <person name="Simakov O."/>
            <person name="Marletaz F."/>
            <person name="Cho S.-J."/>
            <person name="Edsinger-Gonzales E."/>
            <person name="Havlak P."/>
            <person name="Kuo D.-H."/>
            <person name="Larsson T."/>
            <person name="Lv J."/>
            <person name="Arendt D."/>
            <person name="Savage R."/>
            <person name="Osoegawa K."/>
            <person name="de Jong P."/>
            <person name="Lindberg D.R."/>
            <person name="Seaver E.C."/>
            <person name="Weisblat D.A."/>
            <person name="Putnam N.H."/>
            <person name="Grigoriev I.V."/>
            <person name="Rokhsar D.S."/>
        </authorList>
    </citation>
    <scope>NUCLEOTIDE SEQUENCE</scope>
</reference>
<dbReference type="GO" id="GO:0005886">
    <property type="term" value="C:plasma membrane"/>
    <property type="evidence" value="ECO:0000318"/>
    <property type="project" value="GO_Central"/>
</dbReference>
<dbReference type="SMART" id="SM00105">
    <property type="entry name" value="ArfGap"/>
    <property type="match status" value="1"/>
</dbReference>
<reference evidence="11 13" key="2">
    <citation type="journal article" date="2013" name="Nature">
        <title>Insights into bilaterian evolution from three spiralian genomes.</title>
        <authorList>
            <person name="Simakov O."/>
            <person name="Marletaz F."/>
            <person name="Cho S.J."/>
            <person name="Edsinger-Gonzales E."/>
            <person name="Havlak P."/>
            <person name="Hellsten U."/>
            <person name="Kuo D.H."/>
            <person name="Larsson T."/>
            <person name="Lv J."/>
            <person name="Arendt D."/>
            <person name="Savage R."/>
            <person name="Osoegawa K."/>
            <person name="de Jong P."/>
            <person name="Grimwood J."/>
            <person name="Chapman J.A."/>
            <person name="Shapiro H."/>
            <person name="Aerts A."/>
            <person name="Otillar R.P."/>
            <person name="Terry A.Y."/>
            <person name="Boore J.L."/>
            <person name="Grigoriev I.V."/>
            <person name="Lindberg D.R."/>
            <person name="Seaver E.C."/>
            <person name="Weisblat D.A."/>
            <person name="Putnam N.H."/>
            <person name="Rokhsar D.S."/>
        </authorList>
    </citation>
    <scope>NUCLEOTIDE SEQUENCE</scope>
</reference>
<dbReference type="STRING" id="6412.T1G2D6"/>
<evidence type="ECO:0000256" key="7">
    <source>
        <dbReference type="ARBA" id="ARBA00022833"/>
    </source>
</evidence>
<dbReference type="RefSeq" id="XP_009014138.1">
    <property type="nucleotide sequence ID" value="XM_009015890.1"/>
</dbReference>
<dbReference type="GO" id="GO:0008270">
    <property type="term" value="F:zinc ion binding"/>
    <property type="evidence" value="ECO:0007669"/>
    <property type="project" value="UniProtKB-KW"/>
</dbReference>
<dbReference type="eggNOG" id="KOG0703">
    <property type="taxonomic scope" value="Eukaryota"/>
</dbReference>
<dbReference type="SUPFAM" id="SSF57863">
    <property type="entry name" value="ArfGap/RecO-like zinc finger"/>
    <property type="match status" value="1"/>
</dbReference>
<dbReference type="PRINTS" id="PR00405">
    <property type="entry name" value="REVINTRACTNG"/>
</dbReference>
<proteinExistence type="predicted"/>
<dbReference type="InterPro" id="IPR001849">
    <property type="entry name" value="PH_domain"/>
</dbReference>
<comment type="subcellular location">
    <subcellularLocation>
        <location evidence="1">Cytoplasm</location>
    </subcellularLocation>
</comment>
<organism evidence="12 13">
    <name type="scientific">Helobdella robusta</name>
    <name type="common">Californian leech</name>
    <dbReference type="NCBI Taxonomy" id="6412"/>
    <lineage>
        <taxon>Eukaryota</taxon>
        <taxon>Metazoa</taxon>
        <taxon>Spiralia</taxon>
        <taxon>Lophotrochozoa</taxon>
        <taxon>Annelida</taxon>
        <taxon>Clitellata</taxon>
        <taxon>Hirudinea</taxon>
        <taxon>Rhynchobdellida</taxon>
        <taxon>Glossiphoniidae</taxon>
        <taxon>Helobdella</taxon>
    </lineage>
</organism>
<keyword evidence="2" id="KW-0343">GTPase activation</keyword>